<evidence type="ECO:0000313" key="2">
    <source>
        <dbReference type="Proteomes" id="UP000223913"/>
    </source>
</evidence>
<dbReference type="RefSeq" id="WP_099151908.1">
    <property type="nucleotide sequence ID" value="NZ_PDUD01000024.1"/>
</dbReference>
<sequence>MENGILTDAKDEVLVRKLIEQVVLPRGYQNVKANTEGYDTPSKLSRPNEEGAFIPDATGVLNGKKSYFELAQKTDDLQEVITKWKLLSNLASFKNGKLFLVVPHGNLAFTNRILNNYPIQAEVVKM</sequence>
<reference evidence="1 2" key="1">
    <citation type="submission" date="2017-10" db="EMBL/GenBank/DDBJ databases">
        <title>The draft genome sequence of Lewinella nigricans NBRC 102662.</title>
        <authorList>
            <person name="Wang K."/>
        </authorList>
    </citation>
    <scope>NUCLEOTIDE SEQUENCE [LARGE SCALE GENOMIC DNA]</scope>
    <source>
        <strain evidence="1 2">NBRC 102662</strain>
    </source>
</reference>
<gene>
    <name evidence="1" type="ORF">CRP01_20275</name>
</gene>
<evidence type="ECO:0000313" key="1">
    <source>
        <dbReference type="EMBL" id="PHN04847.1"/>
    </source>
</evidence>
<protein>
    <recommendedName>
        <fullName evidence="3">Tox-REase-7 domain-containing protein</fullName>
    </recommendedName>
</protein>
<organism evidence="1 2">
    <name type="scientific">Flavilitoribacter nigricans (strain ATCC 23147 / DSM 23189 / NBRC 102662 / NCIMB 1420 / SS-2)</name>
    <name type="common">Lewinella nigricans</name>
    <dbReference type="NCBI Taxonomy" id="1122177"/>
    <lineage>
        <taxon>Bacteria</taxon>
        <taxon>Pseudomonadati</taxon>
        <taxon>Bacteroidota</taxon>
        <taxon>Saprospiria</taxon>
        <taxon>Saprospirales</taxon>
        <taxon>Lewinellaceae</taxon>
        <taxon>Flavilitoribacter</taxon>
    </lineage>
</organism>
<comment type="caution">
    <text evidence="1">The sequence shown here is derived from an EMBL/GenBank/DDBJ whole genome shotgun (WGS) entry which is preliminary data.</text>
</comment>
<name>A0A2D0N8N3_FLAN2</name>
<keyword evidence="2" id="KW-1185">Reference proteome</keyword>
<dbReference type="Proteomes" id="UP000223913">
    <property type="component" value="Unassembled WGS sequence"/>
</dbReference>
<dbReference type="AlphaFoldDB" id="A0A2D0N8N3"/>
<dbReference type="EMBL" id="PDUD01000024">
    <property type="protein sequence ID" value="PHN04847.1"/>
    <property type="molecule type" value="Genomic_DNA"/>
</dbReference>
<evidence type="ECO:0008006" key="3">
    <source>
        <dbReference type="Google" id="ProtNLM"/>
    </source>
</evidence>
<accession>A0A2D0N8N3</accession>
<dbReference type="OrthoDB" id="1163349at2"/>
<proteinExistence type="predicted"/>